<dbReference type="Proteomes" id="UP000663722">
    <property type="component" value="Chromosome"/>
</dbReference>
<dbReference type="KEGG" id="dmm:dnm_061490"/>
<keyword evidence="2" id="KW-1185">Reference proteome</keyword>
<gene>
    <name evidence="1" type="ORF">dnm_061490</name>
</gene>
<sequence length="43" mass="5379">MQKLYFCTCEKIFFALRRKYRKTRLRLNQQHCPDMGKECDCLY</sequence>
<evidence type="ECO:0000313" key="2">
    <source>
        <dbReference type="Proteomes" id="UP000663722"/>
    </source>
</evidence>
<dbReference type="AlphaFoldDB" id="A0A975GRK5"/>
<reference evidence="1" key="1">
    <citation type="journal article" date="2021" name="Microb. Physiol.">
        <title>Proteogenomic Insights into the Physiology of Marine, Sulfate-Reducing, Filamentous Desulfonema limicola and Desulfonema magnum.</title>
        <authorList>
            <person name="Schnaars V."/>
            <person name="Wohlbrand L."/>
            <person name="Scheve S."/>
            <person name="Hinrichs C."/>
            <person name="Reinhardt R."/>
            <person name="Rabus R."/>
        </authorList>
    </citation>
    <scope>NUCLEOTIDE SEQUENCE</scope>
    <source>
        <strain evidence="1">4be13</strain>
    </source>
</reference>
<name>A0A975GRK5_9BACT</name>
<protein>
    <submittedName>
        <fullName evidence="1">Uncharacterized protein</fullName>
    </submittedName>
</protein>
<accession>A0A975GRK5</accession>
<dbReference type="EMBL" id="CP061800">
    <property type="protein sequence ID" value="QTA90088.1"/>
    <property type="molecule type" value="Genomic_DNA"/>
</dbReference>
<organism evidence="1 2">
    <name type="scientific">Desulfonema magnum</name>
    <dbReference type="NCBI Taxonomy" id="45655"/>
    <lineage>
        <taxon>Bacteria</taxon>
        <taxon>Pseudomonadati</taxon>
        <taxon>Thermodesulfobacteriota</taxon>
        <taxon>Desulfobacteria</taxon>
        <taxon>Desulfobacterales</taxon>
        <taxon>Desulfococcaceae</taxon>
        <taxon>Desulfonema</taxon>
    </lineage>
</organism>
<evidence type="ECO:0000313" key="1">
    <source>
        <dbReference type="EMBL" id="QTA90088.1"/>
    </source>
</evidence>
<proteinExistence type="predicted"/>